<feature type="transmembrane region" description="Helical" evidence="2">
    <location>
        <begin position="38"/>
        <end position="58"/>
    </location>
</feature>
<protein>
    <submittedName>
        <fullName evidence="3">Uncharacterized protein</fullName>
    </submittedName>
</protein>
<dbReference type="AlphaFoldDB" id="A0A8H7BQG4"/>
<dbReference type="EMBL" id="JABAYA010000022">
    <property type="protein sequence ID" value="KAF7729767.1"/>
    <property type="molecule type" value="Genomic_DNA"/>
</dbReference>
<comment type="caution">
    <text evidence="3">The sequence shown here is derived from an EMBL/GenBank/DDBJ whole genome shotgun (WGS) entry which is preliminary data.</text>
</comment>
<dbReference type="PANTHER" id="PTHR38848">
    <property type="entry name" value="G-PROTEIN COUPLED RECEPTORS FAMILY 3 PROFILE DOMAIN-CONTAINING PROTEIN"/>
    <property type="match status" value="1"/>
</dbReference>
<proteinExistence type="predicted"/>
<evidence type="ECO:0000256" key="1">
    <source>
        <dbReference type="SAM" id="MobiDB-lite"/>
    </source>
</evidence>
<feature type="compositionally biased region" description="Low complexity" evidence="1">
    <location>
        <begin position="100"/>
        <end position="111"/>
    </location>
</feature>
<organism evidence="3 4">
    <name type="scientific">Apophysomyces ossiformis</name>
    <dbReference type="NCBI Taxonomy" id="679940"/>
    <lineage>
        <taxon>Eukaryota</taxon>
        <taxon>Fungi</taxon>
        <taxon>Fungi incertae sedis</taxon>
        <taxon>Mucoromycota</taxon>
        <taxon>Mucoromycotina</taxon>
        <taxon>Mucoromycetes</taxon>
        <taxon>Mucorales</taxon>
        <taxon>Mucorineae</taxon>
        <taxon>Mucoraceae</taxon>
        <taxon>Apophysomyces</taxon>
    </lineage>
</organism>
<feature type="compositionally biased region" description="Polar residues" evidence="1">
    <location>
        <begin position="147"/>
        <end position="160"/>
    </location>
</feature>
<reference evidence="3" key="1">
    <citation type="submission" date="2020-01" db="EMBL/GenBank/DDBJ databases">
        <title>Genome Sequencing of Three Apophysomyces-Like Fungal Strains Confirms a Novel Fungal Genus in the Mucoromycota with divergent Burkholderia-like Endosymbiotic Bacteria.</title>
        <authorList>
            <person name="Stajich J.E."/>
            <person name="Macias A.M."/>
            <person name="Carter-House D."/>
            <person name="Lovett B."/>
            <person name="Kasson L.R."/>
            <person name="Berry K."/>
            <person name="Grigoriev I."/>
            <person name="Chang Y."/>
            <person name="Spatafora J."/>
            <person name="Kasson M.T."/>
        </authorList>
    </citation>
    <scope>NUCLEOTIDE SEQUENCE</scope>
    <source>
        <strain evidence="3">NRRL A-21654</strain>
    </source>
</reference>
<feature type="region of interest" description="Disordered" evidence="1">
    <location>
        <begin position="90"/>
        <end position="127"/>
    </location>
</feature>
<name>A0A8H7BQG4_9FUNG</name>
<feature type="region of interest" description="Disordered" evidence="1">
    <location>
        <begin position="147"/>
        <end position="189"/>
    </location>
</feature>
<sequence>VFNLYMTILFVRPLMKVGRSVKTEWKVSRLHEVAKRTLVASIVTLLVSFANILTIILFNGRERGLMCLTCCVVDVTINLATVHWVTTNPSGRTSKDNYHSDPTPNPNSSPSAEHNTQERSQGHPSTEKGQYMFASEIEEDMQAYVTQTEHTTSSYRNSRFASGGQKEDDEMDLNSSRVSSIHESNSSRKSLTNVYTTSYPGTL</sequence>
<dbReference type="PANTHER" id="PTHR38848:SF3">
    <property type="entry name" value="G-PROTEIN COUPLED RECEPTORS FAMILY 3 PROFILE DOMAIN-CONTAINING PROTEIN"/>
    <property type="match status" value="1"/>
</dbReference>
<keyword evidence="2" id="KW-0812">Transmembrane</keyword>
<accession>A0A8H7BQG4</accession>
<feature type="compositionally biased region" description="Polar residues" evidence="1">
    <location>
        <begin position="173"/>
        <end position="189"/>
    </location>
</feature>
<dbReference type="Proteomes" id="UP000605846">
    <property type="component" value="Unassembled WGS sequence"/>
</dbReference>
<evidence type="ECO:0000313" key="3">
    <source>
        <dbReference type="EMBL" id="KAF7729767.1"/>
    </source>
</evidence>
<evidence type="ECO:0000313" key="4">
    <source>
        <dbReference type="Proteomes" id="UP000605846"/>
    </source>
</evidence>
<keyword evidence="2" id="KW-0472">Membrane</keyword>
<gene>
    <name evidence="3" type="ORF">EC973_003845</name>
</gene>
<evidence type="ECO:0000256" key="2">
    <source>
        <dbReference type="SAM" id="Phobius"/>
    </source>
</evidence>
<keyword evidence="2" id="KW-1133">Transmembrane helix</keyword>
<dbReference type="OrthoDB" id="3210850at2759"/>
<keyword evidence="4" id="KW-1185">Reference proteome</keyword>
<feature type="non-terminal residue" evidence="3">
    <location>
        <position position="1"/>
    </location>
</feature>